<keyword evidence="1" id="KW-0328">Glycosyltransferase</keyword>
<protein>
    <submittedName>
        <fullName evidence="4">12254_t:CDS:1</fullName>
    </submittedName>
</protein>
<proteinExistence type="predicted"/>
<dbReference type="AlphaFoldDB" id="A0A9N9EXQ2"/>
<dbReference type="PANTHER" id="PTHR12526">
    <property type="entry name" value="GLYCOSYLTRANSFERASE"/>
    <property type="match status" value="1"/>
</dbReference>
<keyword evidence="2" id="KW-0808">Transferase</keyword>
<evidence type="ECO:0000313" key="4">
    <source>
        <dbReference type="EMBL" id="CAG8497957.1"/>
    </source>
</evidence>
<dbReference type="Proteomes" id="UP000789342">
    <property type="component" value="Unassembled WGS sequence"/>
</dbReference>
<name>A0A9N9EXQ2_9GLOM</name>
<evidence type="ECO:0000256" key="1">
    <source>
        <dbReference type="ARBA" id="ARBA00022676"/>
    </source>
</evidence>
<evidence type="ECO:0000256" key="2">
    <source>
        <dbReference type="ARBA" id="ARBA00022679"/>
    </source>
</evidence>
<dbReference type="GO" id="GO:0016757">
    <property type="term" value="F:glycosyltransferase activity"/>
    <property type="evidence" value="ECO:0007669"/>
    <property type="project" value="UniProtKB-KW"/>
</dbReference>
<feature type="domain" description="Glycosyl transferase family 1" evidence="3">
    <location>
        <begin position="330"/>
        <end position="376"/>
    </location>
</feature>
<gene>
    <name evidence="4" type="ORF">AMORRO_LOCUS3108</name>
</gene>
<sequence>MLTSVTVNSLPQLVAPKSKYSKISPDSDNVLRIFLIQTALGLFNTSGGYKANYYFLSSLAKRGHICRSIVLCWENDLLAAGVDYTEERVCFGDESNEVCVYRFVWGNVEIIGLELERYLKIFPRSSLSKPLKNVEDRLERWLEDKETAAEYDAYRRFIMKELTSFRTTHFIFNDSVSLKIASALPPTITRVFICHACEHLSFGPYGGVPGFGSTSSQTELQWLKEIEGVWAVSNAIKDYIKAYGKELRATHLPLHPAIFGEPPFKRYHNFDSPYVLAINPGSVKGYVIFKELAEKMSDVSFAAVKSWSLSEYQLDELGKVPNIKIMPMFKNMDELWPLAKVLLVPSIWYEAFGLVVVEAMLRGIPVICSDVGGLTEAKCGVKFGTIHVNVISGERETDQDVIEKMGIYKVPPQNIEPWVQTLRSLLNDRDTYEQISQECRDKSIKYIQSIDSKVYEKWLSDLRRYSVQIGSQSIVVPGFLS</sequence>
<dbReference type="PANTHER" id="PTHR12526:SF510">
    <property type="entry name" value="D-INOSITOL 3-PHOSPHATE GLYCOSYLTRANSFERASE"/>
    <property type="match status" value="1"/>
</dbReference>
<dbReference type="EMBL" id="CAJVPV010001456">
    <property type="protein sequence ID" value="CAG8497957.1"/>
    <property type="molecule type" value="Genomic_DNA"/>
</dbReference>
<dbReference type="OrthoDB" id="512920at2759"/>
<keyword evidence="5" id="KW-1185">Reference proteome</keyword>
<dbReference type="Pfam" id="PF00534">
    <property type="entry name" value="Glycos_transf_1"/>
    <property type="match status" value="1"/>
</dbReference>
<dbReference type="SUPFAM" id="SSF53756">
    <property type="entry name" value="UDP-Glycosyltransferase/glycogen phosphorylase"/>
    <property type="match status" value="1"/>
</dbReference>
<dbReference type="InterPro" id="IPR001296">
    <property type="entry name" value="Glyco_trans_1"/>
</dbReference>
<comment type="caution">
    <text evidence="4">The sequence shown here is derived from an EMBL/GenBank/DDBJ whole genome shotgun (WGS) entry which is preliminary data.</text>
</comment>
<evidence type="ECO:0000313" key="5">
    <source>
        <dbReference type="Proteomes" id="UP000789342"/>
    </source>
</evidence>
<organism evidence="4 5">
    <name type="scientific">Acaulospora morrowiae</name>
    <dbReference type="NCBI Taxonomy" id="94023"/>
    <lineage>
        <taxon>Eukaryota</taxon>
        <taxon>Fungi</taxon>
        <taxon>Fungi incertae sedis</taxon>
        <taxon>Mucoromycota</taxon>
        <taxon>Glomeromycotina</taxon>
        <taxon>Glomeromycetes</taxon>
        <taxon>Diversisporales</taxon>
        <taxon>Acaulosporaceae</taxon>
        <taxon>Acaulospora</taxon>
    </lineage>
</organism>
<evidence type="ECO:0000259" key="3">
    <source>
        <dbReference type="Pfam" id="PF00534"/>
    </source>
</evidence>
<dbReference type="Gene3D" id="3.40.50.2000">
    <property type="entry name" value="Glycogen Phosphorylase B"/>
    <property type="match status" value="1"/>
</dbReference>
<accession>A0A9N9EXQ2</accession>
<reference evidence="4" key="1">
    <citation type="submission" date="2021-06" db="EMBL/GenBank/DDBJ databases">
        <authorList>
            <person name="Kallberg Y."/>
            <person name="Tangrot J."/>
            <person name="Rosling A."/>
        </authorList>
    </citation>
    <scope>NUCLEOTIDE SEQUENCE</scope>
    <source>
        <strain evidence="4">CL551</strain>
    </source>
</reference>
<dbReference type="CDD" id="cd03801">
    <property type="entry name" value="GT4_PimA-like"/>
    <property type="match status" value="1"/>
</dbReference>